<name>A0A1X7H9H8_9BACL</name>
<dbReference type="EMBL" id="LT840184">
    <property type="protein sequence ID" value="SMF82073.1"/>
    <property type="molecule type" value="Genomic_DNA"/>
</dbReference>
<proteinExistence type="predicted"/>
<protein>
    <submittedName>
        <fullName evidence="2">Uncharacterized protein</fullName>
    </submittedName>
</protein>
<gene>
    <name evidence="2" type="ORF">SAMN05661091_2103</name>
</gene>
<dbReference type="AlphaFoldDB" id="A0A1X7H9H8"/>
<reference evidence="2 3" key="1">
    <citation type="submission" date="2017-04" db="EMBL/GenBank/DDBJ databases">
        <authorList>
            <person name="Afonso C.L."/>
            <person name="Miller P.J."/>
            <person name="Scott M.A."/>
            <person name="Spackman E."/>
            <person name="Goraichik I."/>
            <person name="Dimitrov K.M."/>
            <person name="Suarez D.L."/>
            <person name="Swayne D.E."/>
        </authorList>
    </citation>
    <scope>NUCLEOTIDE SEQUENCE [LARGE SCALE GENOMIC DNA]</scope>
    <source>
        <strain evidence="2 3">N3/975</strain>
    </source>
</reference>
<evidence type="ECO:0000313" key="3">
    <source>
        <dbReference type="Proteomes" id="UP000192940"/>
    </source>
</evidence>
<accession>A0A1X7H9H8</accession>
<dbReference type="RefSeq" id="WP_208918969.1">
    <property type="nucleotide sequence ID" value="NZ_LT840184.1"/>
</dbReference>
<dbReference type="Proteomes" id="UP000192940">
    <property type="component" value="Chromosome I"/>
</dbReference>
<keyword evidence="3" id="KW-1185">Reference proteome</keyword>
<evidence type="ECO:0000256" key="1">
    <source>
        <dbReference type="SAM" id="SignalP"/>
    </source>
</evidence>
<keyword evidence="1" id="KW-0732">Signal</keyword>
<sequence>MVNRWAIGLLSFSLLAVIMGCTRDAAKEEMKKYNMQAYQEGNKEAKTEGSGLNGQLLNTMKDLFKDHNIRLTNDTYAEDDAGNMSYLYRMNDDSSQLITVHIFTDEQARINGIKELYGAGGLNETGTMDNMIFTQREAALVYTSAGKKKDQYTEQVKKVAADVLNQLPRRSNDKPK</sequence>
<feature type="signal peptide" evidence="1">
    <location>
        <begin position="1"/>
        <end position="16"/>
    </location>
</feature>
<organism evidence="2 3">
    <name type="scientific">Paenibacillus uliginis N3/975</name>
    <dbReference type="NCBI Taxonomy" id="1313296"/>
    <lineage>
        <taxon>Bacteria</taxon>
        <taxon>Bacillati</taxon>
        <taxon>Bacillota</taxon>
        <taxon>Bacilli</taxon>
        <taxon>Bacillales</taxon>
        <taxon>Paenibacillaceae</taxon>
        <taxon>Paenibacillus</taxon>
    </lineage>
</organism>
<evidence type="ECO:0000313" key="2">
    <source>
        <dbReference type="EMBL" id="SMF82073.1"/>
    </source>
</evidence>
<dbReference type="PROSITE" id="PS51257">
    <property type="entry name" value="PROKAR_LIPOPROTEIN"/>
    <property type="match status" value="1"/>
</dbReference>
<feature type="chain" id="PRO_5039641351" evidence="1">
    <location>
        <begin position="17"/>
        <end position="176"/>
    </location>
</feature>